<dbReference type="PANTHER" id="PTHR11104">
    <property type="entry name" value="AMINOGLYCOSIDE N3-ACETYLTRANSFERASE"/>
    <property type="match status" value="1"/>
</dbReference>
<dbReference type="GO" id="GO:0046353">
    <property type="term" value="F:aminoglycoside 3-N-acetyltransferase activity"/>
    <property type="evidence" value="ECO:0007669"/>
    <property type="project" value="UniProtKB-EC"/>
</dbReference>
<dbReference type="Proteomes" id="UP000321046">
    <property type="component" value="Unassembled WGS sequence"/>
</dbReference>
<comment type="catalytic activity">
    <reaction evidence="4">
        <text>a 2-deoxystreptamine antibiotic + acetyl-CoA = an N(3)-acetyl-2-deoxystreptamine antibiotic + CoA + H(+)</text>
        <dbReference type="Rhea" id="RHEA:12665"/>
        <dbReference type="ChEBI" id="CHEBI:15378"/>
        <dbReference type="ChEBI" id="CHEBI:57287"/>
        <dbReference type="ChEBI" id="CHEBI:57288"/>
        <dbReference type="ChEBI" id="CHEBI:57921"/>
        <dbReference type="ChEBI" id="CHEBI:77452"/>
        <dbReference type="EC" id="2.3.1.81"/>
    </reaction>
</comment>
<protein>
    <recommendedName>
        <fullName evidence="4">Aminoglycoside N(3)-acetyltransferase</fullName>
        <ecNumber evidence="4">2.3.1.-</ecNumber>
    </recommendedName>
</protein>
<accession>A0A5C6X1T9</accession>
<reference evidence="5 6" key="1">
    <citation type="submission" date="2019-08" db="EMBL/GenBank/DDBJ databases">
        <title>Bradymonadales sp. TMQ2.</title>
        <authorList>
            <person name="Liang Q."/>
        </authorList>
    </citation>
    <scope>NUCLEOTIDE SEQUENCE [LARGE SCALE GENOMIC DNA]</scope>
    <source>
        <strain evidence="5 6">TMQ2</strain>
    </source>
</reference>
<evidence type="ECO:0000313" key="6">
    <source>
        <dbReference type="Proteomes" id="UP000321046"/>
    </source>
</evidence>
<keyword evidence="4" id="KW-0046">Antibiotic resistance</keyword>
<dbReference type="Pfam" id="PF02522">
    <property type="entry name" value="Antibiotic_NAT"/>
    <property type="match status" value="1"/>
</dbReference>
<proteinExistence type="inferred from homology"/>
<dbReference type="EMBL" id="VOSL01000137">
    <property type="protein sequence ID" value="TXD32190.1"/>
    <property type="molecule type" value="Genomic_DNA"/>
</dbReference>
<organism evidence="5 6">
    <name type="scientific">Lujinxingia vulgaris</name>
    <dbReference type="NCBI Taxonomy" id="2600176"/>
    <lineage>
        <taxon>Bacteria</taxon>
        <taxon>Deltaproteobacteria</taxon>
        <taxon>Bradymonadales</taxon>
        <taxon>Lujinxingiaceae</taxon>
        <taxon>Lujinxingia</taxon>
    </lineage>
</organism>
<dbReference type="InterPro" id="IPR028345">
    <property type="entry name" value="Antibiotic_NAT-like"/>
</dbReference>
<evidence type="ECO:0000256" key="1">
    <source>
        <dbReference type="ARBA" id="ARBA00006383"/>
    </source>
</evidence>
<dbReference type="RefSeq" id="WP_146976693.1">
    <property type="nucleotide sequence ID" value="NZ_VOSL01000137.1"/>
</dbReference>
<comment type="caution">
    <text evidence="5">The sequence shown here is derived from an EMBL/GenBank/DDBJ whole genome shotgun (WGS) entry which is preliminary data.</text>
</comment>
<gene>
    <name evidence="5" type="ORF">FRC96_18465</name>
</gene>
<evidence type="ECO:0000313" key="5">
    <source>
        <dbReference type="EMBL" id="TXD32190.1"/>
    </source>
</evidence>
<dbReference type="SUPFAM" id="SSF110710">
    <property type="entry name" value="TTHA0583/YokD-like"/>
    <property type="match status" value="1"/>
</dbReference>
<evidence type="ECO:0000256" key="3">
    <source>
        <dbReference type="ARBA" id="ARBA00023315"/>
    </source>
</evidence>
<keyword evidence="3 4" id="KW-0012">Acyltransferase</keyword>
<dbReference type="InterPro" id="IPR003679">
    <property type="entry name" value="Amioglycoside_AcTrfase"/>
</dbReference>
<evidence type="ECO:0000256" key="4">
    <source>
        <dbReference type="RuleBase" id="RU365031"/>
    </source>
</evidence>
<name>A0A5C6X1T9_9DELT</name>
<dbReference type="AlphaFoldDB" id="A0A5C6X1T9"/>
<keyword evidence="2 4" id="KW-0808">Transferase</keyword>
<comment type="similarity">
    <text evidence="1 4">Belongs to the antibiotic N-acetyltransferase family.</text>
</comment>
<dbReference type="EC" id="2.3.1.-" evidence="4"/>
<evidence type="ECO:0000256" key="2">
    <source>
        <dbReference type="ARBA" id="ARBA00022679"/>
    </source>
</evidence>
<dbReference type="GO" id="GO:0046677">
    <property type="term" value="P:response to antibiotic"/>
    <property type="evidence" value="ECO:0007669"/>
    <property type="project" value="UniProtKB-KW"/>
</dbReference>
<dbReference type="PANTHER" id="PTHR11104:SF0">
    <property type="entry name" value="SPBETA PROPHAGE-DERIVED AMINOGLYCOSIDE N(3')-ACETYLTRANSFERASE-LIKE PROTEIN YOKD"/>
    <property type="match status" value="1"/>
</dbReference>
<sequence length="276" mass="30400">MSHADLIRRTHAPHTLDTLTRELRALGISPGMNLLVHCSMRRIGFIAGGAQTLLQALLDAIGPHGTLMVPTHTSLNTDPARWENPPVPADWLKTLRDATPAFDPLRTPSHLMGQLAELLRTWPDARRSPHPVGSFAALGPAASHLVDHHPLLNEFGDTSPLARLYDLDGHILLLGVGHDRNTSLHLAEHRADFPSKTTITEGCAMLVDGQRAWIIYPMLALDTDDFPALGRDFEATHTTPDVRLAKVGNATARLIHQPTLVDFATDWMELHRHPDD</sequence>
<dbReference type="OrthoDB" id="7330654at2"/>